<gene>
    <name evidence="2" type="ORF">K7432_013384</name>
</gene>
<dbReference type="EMBL" id="JASJQH010001312">
    <property type="protein sequence ID" value="KAK9761601.1"/>
    <property type="molecule type" value="Genomic_DNA"/>
</dbReference>
<organism evidence="2 3">
    <name type="scientific">Basidiobolus ranarum</name>
    <dbReference type="NCBI Taxonomy" id="34480"/>
    <lineage>
        <taxon>Eukaryota</taxon>
        <taxon>Fungi</taxon>
        <taxon>Fungi incertae sedis</taxon>
        <taxon>Zoopagomycota</taxon>
        <taxon>Entomophthoromycotina</taxon>
        <taxon>Basidiobolomycetes</taxon>
        <taxon>Basidiobolales</taxon>
        <taxon>Basidiobolaceae</taxon>
        <taxon>Basidiobolus</taxon>
    </lineage>
</organism>
<comment type="caution">
    <text evidence="2">The sequence shown here is derived from an EMBL/GenBank/DDBJ whole genome shotgun (WGS) entry which is preliminary data.</text>
</comment>
<sequence length="78" mass="8848">MIKLPPISTPRGSSDKNTRPYTPNDSATHPQGLLPRLIPRYKVPKLKLPLRSIAGSNTDQLKLRHDLLELQVPLKFRL</sequence>
<accession>A0ABR2WJB9</accession>
<name>A0ABR2WJB9_9FUNG</name>
<evidence type="ECO:0000313" key="2">
    <source>
        <dbReference type="EMBL" id="KAK9761601.1"/>
    </source>
</evidence>
<dbReference type="Proteomes" id="UP001479436">
    <property type="component" value="Unassembled WGS sequence"/>
</dbReference>
<keyword evidence="3" id="KW-1185">Reference proteome</keyword>
<evidence type="ECO:0000313" key="3">
    <source>
        <dbReference type="Proteomes" id="UP001479436"/>
    </source>
</evidence>
<feature type="region of interest" description="Disordered" evidence="1">
    <location>
        <begin position="1"/>
        <end position="34"/>
    </location>
</feature>
<reference evidence="2 3" key="1">
    <citation type="submission" date="2023-04" db="EMBL/GenBank/DDBJ databases">
        <title>Genome of Basidiobolus ranarum AG-B5.</title>
        <authorList>
            <person name="Stajich J.E."/>
            <person name="Carter-House D."/>
            <person name="Gryganskyi A."/>
        </authorList>
    </citation>
    <scope>NUCLEOTIDE SEQUENCE [LARGE SCALE GENOMIC DNA]</scope>
    <source>
        <strain evidence="2 3">AG-B5</strain>
    </source>
</reference>
<proteinExistence type="predicted"/>
<protein>
    <submittedName>
        <fullName evidence="2">Uncharacterized protein</fullName>
    </submittedName>
</protein>
<evidence type="ECO:0000256" key="1">
    <source>
        <dbReference type="SAM" id="MobiDB-lite"/>
    </source>
</evidence>
<feature type="compositionally biased region" description="Polar residues" evidence="1">
    <location>
        <begin position="19"/>
        <end position="29"/>
    </location>
</feature>